<reference evidence="1 2" key="1">
    <citation type="journal article" date="2018" name="PLoS Genet.">
        <title>Population sequencing reveals clonal diversity and ancestral inbreeding in the grapevine cultivar Chardonnay.</title>
        <authorList>
            <person name="Roach M.J."/>
            <person name="Johnson D.L."/>
            <person name="Bohlmann J."/>
            <person name="van Vuuren H.J."/>
            <person name="Jones S.J."/>
            <person name="Pretorius I.S."/>
            <person name="Schmidt S.A."/>
            <person name="Borneman A.R."/>
        </authorList>
    </citation>
    <scope>NUCLEOTIDE SEQUENCE [LARGE SCALE GENOMIC DNA]</scope>
    <source>
        <strain evidence="2">cv. Chardonnay</strain>
        <tissue evidence="1">Leaf</tissue>
    </source>
</reference>
<protein>
    <submittedName>
        <fullName evidence="1">Putative pentatricopeptide repeat-containing protein, chloroplastic</fullName>
    </submittedName>
</protein>
<organism evidence="1 2">
    <name type="scientific">Vitis vinifera</name>
    <name type="common">Grape</name>
    <dbReference type="NCBI Taxonomy" id="29760"/>
    <lineage>
        <taxon>Eukaryota</taxon>
        <taxon>Viridiplantae</taxon>
        <taxon>Streptophyta</taxon>
        <taxon>Embryophyta</taxon>
        <taxon>Tracheophyta</taxon>
        <taxon>Spermatophyta</taxon>
        <taxon>Magnoliopsida</taxon>
        <taxon>eudicotyledons</taxon>
        <taxon>Gunneridae</taxon>
        <taxon>Pentapetalae</taxon>
        <taxon>rosids</taxon>
        <taxon>Vitales</taxon>
        <taxon>Vitaceae</taxon>
        <taxon>Viteae</taxon>
        <taxon>Vitis</taxon>
    </lineage>
</organism>
<dbReference type="InterPro" id="IPR046848">
    <property type="entry name" value="E_motif"/>
</dbReference>
<dbReference type="Pfam" id="PF20431">
    <property type="entry name" value="E_motif"/>
    <property type="match status" value="1"/>
</dbReference>
<dbReference type="AlphaFoldDB" id="A0A438KFD7"/>
<evidence type="ECO:0000313" key="2">
    <source>
        <dbReference type="Proteomes" id="UP000288805"/>
    </source>
</evidence>
<accession>A0A438KFD7</accession>
<comment type="caution">
    <text evidence="1">The sequence shown here is derived from an EMBL/GenBank/DDBJ whole genome shotgun (WGS) entry which is preliminary data.</text>
</comment>
<proteinExistence type="predicted"/>
<name>A0A438KFD7_VITVI</name>
<sequence length="67" mass="7535">MMFVNLYASCGQWKEANRWRERMNESGIAKTAGGSTIEVDGKFYRFLAGDISMDQDLHSDPPLMSSS</sequence>
<dbReference type="Proteomes" id="UP000288805">
    <property type="component" value="Unassembled WGS sequence"/>
</dbReference>
<evidence type="ECO:0000313" key="1">
    <source>
        <dbReference type="EMBL" id="RVX19916.1"/>
    </source>
</evidence>
<gene>
    <name evidence="1" type="primary">PCMP-E41_0</name>
    <name evidence="1" type="ORF">CK203_005006</name>
</gene>
<dbReference type="EMBL" id="QGNW01000008">
    <property type="protein sequence ID" value="RVX19916.1"/>
    <property type="molecule type" value="Genomic_DNA"/>
</dbReference>